<sequence>MSEDKTEAVMCEAMISVVAHLFWAMYKSGASGKICNTLISYVCQKSTDTHTDAEALFEAGKKQSLEVAKYELGETTSGPSEQRESPAGFITTATMIAKVAAAGLCVGLTPVKISEVVDYLIKKHSNSSESEQRLRDKSREISLEFLLEVAGKPSDDTPEIEVELEAADS</sequence>
<name>A0ABV4P3A2_9GAMM</name>
<dbReference type="RefSeq" id="WP_371839835.1">
    <property type="nucleotide sequence ID" value="NZ_JBGMEK010000035.1"/>
</dbReference>
<reference evidence="1 2" key="1">
    <citation type="submission" date="2024-08" db="EMBL/GenBank/DDBJ databases">
        <authorList>
            <person name="Ishaq N."/>
        </authorList>
    </citation>
    <scope>NUCLEOTIDE SEQUENCE [LARGE SCALE GENOMIC DNA]</scope>
    <source>
        <strain evidence="1 2">DSM 18651</strain>
    </source>
</reference>
<organism evidence="1 2">
    <name type="scientific">Microbulbifer epialgicus</name>
    <dbReference type="NCBI Taxonomy" id="393907"/>
    <lineage>
        <taxon>Bacteria</taxon>
        <taxon>Pseudomonadati</taxon>
        <taxon>Pseudomonadota</taxon>
        <taxon>Gammaproteobacteria</taxon>
        <taxon>Cellvibrionales</taxon>
        <taxon>Microbulbiferaceae</taxon>
        <taxon>Microbulbifer</taxon>
    </lineage>
</organism>
<comment type="caution">
    <text evidence="1">The sequence shown here is derived from an EMBL/GenBank/DDBJ whole genome shotgun (WGS) entry which is preliminary data.</text>
</comment>
<dbReference type="EMBL" id="JBGMEK010000035">
    <property type="protein sequence ID" value="MFA0812200.1"/>
    <property type="molecule type" value="Genomic_DNA"/>
</dbReference>
<evidence type="ECO:0000313" key="2">
    <source>
        <dbReference type="Proteomes" id="UP001569428"/>
    </source>
</evidence>
<accession>A0ABV4P3A2</accession>
<proteinExistence type="predicted"/>
<protein>
    <submittedName>
        <fullName evidence="1">Uncharacterized protein</fullName>
    </submittedName>
</protein>
<keyword evidence="2" id="KW-1185">Reference proteome</keyword>
<evidence type="ECO:0000313" key="1">
    <source>
        <dbReference type="EMBL" id="MFA0812200.1"/>
    </source>
</evidence>
<dbReference type="Proteomes" id="UP001569428">
    <property type="component" value="Unassembled WGS sequence"/>
</dbReference>
<gene>
    <name evidence="1" type="ORF">ACCI49_14900</name>
</gene>